<reference evidence="8" key="1">
    <citation type="submission" date="2019-08" db="EMBL/GenBank/DDBJ databases">
        <authorList>
            <person name="Kucharzyk K."/>
            <person name="Murdoch R.W."/>
            <person name="Higgins S."/>
            <person name="Loffler F."/>
        </authorList>
    </citation>
    <scope>NUCLEOTIDE SEQUENCE</scope>
</reference>
<gene>
    <name evidence="8" type="ORF">SDC9_108607</name>
</gene>
<feature type="transmembrane region" description="Helical" evidence="7">
    <location>
        <begin position="81"/>
        <end position="103"/>
    </location>
</feature>
<dbReference type="AlphaFoldDB" id="A0A645B8L9"/>
<feature type="transmembrane region" description="Helical" evidence="7">
    <location>
        <begin position="147"/>
        <end position="180"/>
    </location>
</feature>
<proteinExistence type="inferred from homology"/>
<keyword evidence="3" id="KW-1003">Cell membrane</keyword>
<evidence type="ECO:0000256" key="3">
    <source>
        <dbReference type="ARBA" id="ARBA00022475"/>
    </source>
</evidence>
<evidence type="ECO:0008006" key="9">
    <source>
        <dbReference type="Google" id="ProtNLM"/>
    </source>
</evidence>
<feature type="transmembrane region" description="Helical" evidence="7">
    <location>
        <begin position="115"/>
        <end position="135"/>
    </location>
</feature>
<dbReference type="EMBL" id="VSSQ01018507">
    <property type="protein sequence ID" value="MPM61747.1"/>
    <property type="molecule type" value="Genomic_DNA"/>
</dbReference>
<evidence type="ECO:0000313" key="8">
    <source>
        <dbReference type="EMBL" id="MPM61747.1"/>
    </source>
</evidence>
<dbReference type="PANTHER" id="PTHR43663:SF1">
    <property type="entry name" value="CHROMATE TRANSPORTER"/>
    <property type="match status" value="1"/>
</dbReference>
<evidence type="ECO:0000256" key="7">
    <source>
        <dbReference type="SAM" id="Phobius"/>
    </source>
</evidence>
<keyword evidence="6 7" id="KW-0472">Membrane</keyword>
<dbReference type="InterPro" id="IPR003370">
    <property type="entry name" value="Chromate_transpt"/>
</dbReference>
<evidence type="ECO:0000256" key="5">
    <source>
        <dbReference type="ARBA" id="ARBA00022989"/>
    </source>
</evidence>
<comment type="similarity">
    <text evidence="2">Belongs to the chromate ion transporter (CHR) (TC 2.A.51) family.</text>
</comment>
<dbReference type="InterPro" id="IPR052518">
    <property type="entry name" value="CHR_Transporter"/>
</dbReference>
<accession>A0A645B8L9</accession>
<sequence>MKKGLKFYLSLFYYTFKLSAFTFGGGYVIVPLMKKQFVEKLGWIDEKEMLDFIAIAQSTPGAMAVNTSILIGYHLASIPGALITLLGTVTPPLIIITVISFFYEAFSSNKIVANVLHGMQSGVCAVIIDAVIGMGRNVVKLKKAVPILIMIFSFIAVVAFKINVIIIIIACALIGLANMFITRKKEQRHDLS</sequence>
<keyword evidence="5 7" id="KW-1133">Transmembrane helix</keyword>
<dbReference type="Pfam" id="PF02417">
    <property type="entry name" value="Chromate_transp"/>
    <property type="match status" value="1"/>
</dbReference>
<feature type="transmembrane region" description="Helical" evidence="7">
    <location>
        <begin position="12"/>
        <end position="32"/>
    </location>
</feature>
<organism evidence="8">
    <name type="scientific">bioreactor metagenome</name>
    <dbReference type="NCBI Taxonomy" id="1076179"/>
    <lineage>
        <taxon>unclassified sequences</taxon>
        <taxon>metagenomes</taxon>
        <taxon>ecological metagenomes</taxon>
    </lineage>
</organism>
<evidence type="ECO:0000256" key="4">
    <source>
        <dbReference type="ARBA" id="ARBA00022692"/>
    </source>
</evidence>
<comment type="caution">
    <text evidence="8">The sequence shown here is derived from an EMBL/GenBank/DDBJ whole genome shotgun (WGS) entry which is preliminary data.</text>
</comment>
<evidence type="ECO:0000256" key="1">
    <source>
        <dbReference type="ARBA" id="ARBA00004651"/>
    </source>
</evidence>
<protein>
    <recommendedName>
        <fullName evidence="9">Chromate transport protein</fullName>
    </recommendedName>
</protein>
<comment type="subcellular location">
    <subcellularLocation>
        <location evidence="1">Cell membrane</location>
        <topology evidence="1">Multi-pass membrane protein</topology>
    </subcellularLocation>
</comment>
<name>A0A645B8L9_9ZZZZ</name>
<keyword evidence="4 7" id="KW-0812">Transmembrane</keyword>
<evidence type="ECO:0000256" key="6">
    <source>
        <dbReference type="ARBA" id="ARBA00023136"/>
    </source>
</evidence>
<dbReference type="GO" id="GO:0005886">
    <property type="term" value="C:plasma membrane"/>
    <property type="evidence" value="ECO:0007669"/>
    <property type="project" value="UniProtKB-SubCell"/>
</dbReference>
<evidence type="ECO:0000256" key="2">
    <source>
        <dbReference type="ARBA" id="ARBA00005262"/>
    </source>
</evidence>
<dbReference type="GO" id="GO:0015109">
    <property type="term" value="F:chromate transmembrane transporter activity"/>
    <property type="evidence" value="ECO:0007669"/>
    <property type="project" value="InterPro"/>
</dbReference>
<dbReference type="PANTHER" id="PTHR43663">
    <property type="entry name" value="CHROMATE TRANSPORT PROTEIN-RELATED"/>
    <property type="match status" value="1"/>
</dbReference>